<evidence type="ECO:0000313" key="2">
    <source>
        <dbReference type="Proteomes" id="UP000039865"/>
    </source>
</evidence>
<evidence type="ECO:0000313" key="1">
    <source>
        <dbReference type="EMBL" id="CDW88992.1"/>
    </source>
</evidence>
<proteinExistence type="predicted"/>
<reference evidence="1 2" key="1">
    <citation type="submission" date="2014-06" db="EMBL/GenBank/DDBJ databases">
        <authorList>
            <person name="Swart Estienne"/>
        </authorList>
    </citation>
    <scope>NUCLEOTIDE SEQUENCE [LARGE SCALE GENOMIC DNA]</scope>
    <source>
        <strain evidence="1 2">130c</strain>
    </source>
</reference>
<keyword evidence="2" id="KW-1185">Reference proteome</keyword>
<gene>
    <name evidence="1" type="primary">Contig16741.g17834</name>
    <name evidence="1" type="ORF">STYLEM_18120</name>
</gene>
<organism evidence="1 2">
    <name type="scientific">Stylonychia lemnae</name>
    <name type="common">Ciliate</name>
    <dbReference type="NCBI Taxonomy" id="5949"/>
    <lineage>
        <taxon>Eukaryota</taxon>
        <taxon>Sar</taxon>
        <taxon>Alveolata</taxon>
        <taxon>Ciliophora</taxon>
        <taxon>Intramacronucleata</taxon>
        <taxon>Spirotrichea</taxon>
        <taxon>Stichotrichia</taxon>
        <taxon>Sporadotrichida</taxon>
        <taxon>Oxytrichidae</taxon>
        <taxon>Stylonychinae</taxon>
        <taxon>Stylonychia</taxon>
    </lineage>
</organism>
<dbReference type="InParanoid" id="A0A078B6S3"/>
<dbReference type="AlphaFoldDB" id="A0A078B6S3"/>
<sequence>MDAQFYCQTQNQDPFYFQKQQLQQRSLDQEILDSFMQRLQCPLDVDFNFSLLQKVQHSIFNNKQNQLIENLKSYFKDQNEALFEQIQIQEWDNQKLQDSLMNINRRQLMRAQQLVREGMEEEAFHIACQVNDRMSKAFSNAQTILEELYGKIRNAVKYSVQSISSQIIKDSSMTELLTVRPTQQIIKIDQQHFNKDPQFLNDSNQNQFNAQLVNQDSLMMDQQDEFGIQSVKDLQMNSNNQGYNFQVKVEQEKIGHSINSQSETKIDFLNKKFQGHFRQQSQQSLLTLNGFEEADQFIKNNLICYQNFSIVSTQNFNINQIFVLTQNQSQGDIRVQSVKLINCETSNVKFLFTQIDRHFLMITVSLHITTIKIRNILVDSRIGQIISKKDQLSPNPSGFKCYYSQPYFCMLFNMAKLLVVDIQEIIRNPQQNQIEFNEVQTMINIQSINQSILFTNLSGKEPTELIGFLLDKQKMQTELQEFTIEYMGRQSIRIFMLLTIDQFQFSVGIMKNQMSSQIIRIEYQLSMKICNF</sequence>
<dbReference type="EMBL" id="CCKQ01017120">
    <property type="protein sequence ID" value="CDW88992.1"/>
    <property type="molecule type" value="Genomic_DNA"/>
</dbReference>
<name>A0A078B6S3_STYLE</name>
<accession>A0A078B6S3</accession>
<dbReference type="Proteomes" id="UP000039865">
    <property type="component" value="Unassembled WGS sequence"/>
</dbReference>
<protein>
    <submittedName>
        <fullName evidence="1">Uncharacterized protein</fullName>
    </submittedName>
</protein>